<proteinExistence type="predicted"/>
<protein>
    <submittedName>
        <fullName evidence="2">Alpha/beta hydrolase</fullName>
    </submittedName>
</protein>
<accession>A0ABU2M406</accession>
<dbReference type="InterPro" id="IPR052897">
    <property type="entry name" value="Sec-Metab_Biosynth_Hydrolase"/>
</dbReference>
<name>A0ABU2M406_9ACTN</name>
<dbReference type="EMBL" id="JAVREP010000001">
    <property type="protein sequence ID" value="MDT0327327.1"/>
    <property type="molecule type" value="Genomic_DNA"/>
</dbReference>
<dbReference type="Gene3D" id="3.40.50.1820">
    <property type="entry name" value="alpha/beta hydrolase"/>
    <property type="match status" value="1"/>
</dbReference>
<dbReference type="PANTHER" id="PTHR37017:SF11">
    <property type="entry name" value="ESTERASE_LIPASE_THIOESTERASE DOMAIN-CONTAINING PROTEIN"/>
    <property type="match status" value="1"/>
</dbReference>
<feature type="domain" description="AB hydrolase-1" evidence="1">
    <location>
        <begin position="8"/>
        <end position="218"/>
    </location>
</feature>
<sequence>MSDSREPVLFLSGAGLPAWIWDEVRRDLGDGRETRVASRPESTKARLDDHVQAALASVPEGGFAIVAHSGGGVIGAQIARCVPERVTALLGVSAVIPPTGGSFISAMPVPNRWVLGAVMRFAGTRPPDSVIRRGLAHGLDDQVIDRIIADFTPESPGYYRDRVGRGAWDGRRGYVRTTGDRELSPALQRRCAQRLGADWHHDLDTGHLPMIEEPRAVAGSITRFLDARS</sequence>
<dbReference type="RefSeq" id="WP_311510115.1">
    <property type="nucleotide sequence ID" value="NZ_JAVREP010000001.1"/>
</dbReference>
<dbReference type="GO" id="GO:0016787">
    <property type="term" value="F:hydrolase activity"/>
    <property type="evidence" value="ECO:0007669"/>
    <property type="project" value="UniProtKB-KW"/>
</dbReference>
<keyword evidence="3" id="KW-1185">Reference proteome</keyword>
<dbReference type="InterPro" id="IPR029058">
    <property type="entry name" value="AB_hydrolase_fold"/>
</dbReference>
<dbReference type="SUPFAM" id="SSF53474">
    <property type="entry name" value="alpha/beta-Hydrolases"/>
    <property type="match status" value="1"/>
</dbReference>
<organism evidence="2 3">
    <name type="scientific">Nocardiopsis lambiniae</name>
    <dbReference type="NCBI Taxonomy" id="3075539"/>
    <lineage>
        <taxon>Bacteria</taxon>
        <taxon>Bacillati</taxon>
        <taxon>Actinomycetota</taxon>
        <taxon>Actinomycetes</taxon>
        <taxon>Streptosporangiales</taxon>
        <taxon>Nocardiopsidaceae</taxon>
        <taxon>Nocardiopsis</taxon>
    </lineage>
</organism>
<dbReference type="PANTHER" id="PTHR37017">
    <property type="entry name" value="AB HYDROLASE-1 DOMAIN-CONTAINING PROTEIN-RELATED"/>
    <property type="match status" value="1"/>
</dbReference>
<dbReference type="Proteomes" id="UP001183390">
    <property type="component" value="Unassembled WGS sequence"/>
</dbReference>
<evidence type="ECO:0000313" key="3">
    <source>
        <dbReference type="Proteomes" id="UP001183390"/>
    </source>
</evidence>
<evidence type="ECO:0000313" key="2">
    <source>
        <dbReference type="EMBL" id="MDT0327327.1"/>
    </source>
</evidence>
<evidence type="ECO:0000259" key="1">
    <source>
        <dbReference type="Pfam" id="PF12697"/>
    </source>
</evidence>
<dbReference type="InterPro" id="IPR000073">
    <property type="entry name" value="AB_hydrolase_1"/>
</dbReference>
<dbReference type="Pfam" id="PF12697">
    <property type="entry name" value="Abhydrolase_6"/>
    <property type="match status" value="1"/>
</dbReference>
<keyword evidence="2" id="KW-0378">Hydrolase</keyword>
<comment type="caution">
    <text evidence="2">The sequence shown here is derived from an EMBL/GenBank/DDBJ whole genome shotgun (WGS) entry which is preliminary data.</text>
</comment>
<gene>
    <name evidence="2" type="ORF">RM479_02765</name>
</gene>
<reference evidence="3" key="1">
    <citation type="submission" date="2023-07" db="EMBL/GenBank/DDBJ databases">
        <title>30 novel species of actinomycetes from the DSMZ collection.</title>
        <authorList>
            <person name="Nouioui I."/>
        </authorList>
    </citation>
    <scope>NUCLEOTIDE SEQUENCE [LARGE SCALE GENOMIC DNA]</scope>
    <source>
        <strain evidence="3">DSM 44743</strain>
    </source>
</reference>